<keyword evidence="4 7" id="KW-0812">Transmembrane</keyword>
<feature type="transmembrane region" description="Helical" evidence="7">
    <location>
        <begin position="118"/>
        <end position="142"/>
    </location>
</feature>
<evidence type="ECO:0000256" key="1">
    <source>
        <dbReference type="ARBA" id="ARBA00004651"/>
    </source>
</evidence>
<dbReference type="RefSeq" id="WP_189426260.1">
    <property type="nucleotide sequence ID" value="NZ_BMZE01000003.1"/>
</dbReference>
<reference evidence="9" key="2">
    <citation type="submission" date="2020-09" db="EMBL/GenBank/DDBJ databases">
        <authorList>
            <person name="Sun Q."/>
            <person name="Kim S."/>
        </authorList>
    </citation>
    <scope>NUCLEOTIDE SEQUENCE</scope>
    <source>
        <strain evidence="9">KCTC 32437</strain>
    </source>
</reference>
<reference evidence="9" key="1">
    <citation type="journal article" date="2014" name="Int. J. Syst. Evol. Microbiol.">
        <title>Complete genome sequence of Corynebacterium casei LMG S-19264T (=DSM 44701T), isolated from a smear-ripened cheese.</title>
        <authorList>
            <consortium name="US DOE Joint Genome Institute (JGI-PGF)"/>
            <person name="Walter F."/>
            <person name="Albersmeier A."/>
            <person name="Kalinowski J."/>
            <person name="Ruckert C."/>
        </authorList>
    </citation>
    <scope>NUCLEOTIDE SEQUENCE</scope>
    <source>
        <strain evidence="9">KCTC 32437</strain>
    </source>
</reference>
<comment type="subcellular location">
    <subcellularLocation>
        <location evidence="1 7">Cell membrane</location>
        <topology evidence="1 7">Multi-pass membrane protein</topology>
    </subcellularLocation>
</comment>
<evidence type="ECO:0000256" key="4">
    <source>
        <dbReference type="ARBA" id="ARBA00022692"/>
    </source>
</evidence>
<dbReference type="InterPro" id="IPR000515">
    <property type="entry name" value="MetI-like"/>
</dbReference>
<dbReference type="Gene3D" id="1.10.3720.10">
    <property type="entry name" value="MetI-like"/>
    <property type="match status" value="1"/>
</dbReference>
<evidence type="ECO:0000259" key="8">
    <source>
        <dbReference type="PROSITE" id="PS50928"/>
    </source>
</evidence>
<keyword evidence="10" id="KW-1185">Reference proteome</keyword>
<dbReference type="PANTHER" id="PTHR30193:SF41">
    <property type="entry name" value="DIACETYLCHITOBIOSE UPTAKE SYSTEM PERMEASE PROTEIN NGCF"/>
    <property type="match status" value="1"/>
</dbReference>
<dbReference type="Pfam" id="PF00528">
    <property type="entry name" value="BPD_transp_1"/>
    <property type="match status" value="1"/>
</dbReference>
<comment type="similarity">
    <text evidence="7">Belongs to the binding-protein-dependent transport system permease family.</text>
</comment>
<dbReference type="Proteomes" id="UP000646579">
    <property type="component" value="Unassembled WGS sequence"/>
</dbReference>
<keyword evidence="2 7" id="KW-0813">Transport</keyword>
<feature type="transmembrane region" description="Helical" evidence="7">
    <location>
        <begin position="83"/>
        <end position="106"/>
    </location>
</feature>
<dbReference type="InterPro" id="IPR051393">
    <property type="entry name" value="ABC_transporter_permease"/>
</dbReference>
<keyword evidence="3" id="KW-1003">Cell membrane</keyword>
<feature type="transmembrane region" description="Helical" evidence="7">
    <location>
        <begin position="279"/>
        <end position="302"/>
    </location>
</feature>
<feature type="domain" description="ABC transmembrane type-1" evidence="8">
    <location>
        <begin position="84"/>
        <end position="298"/>
    </location>
</feature>
<organism evidence="9 10">
    <name type="scientific">Devosia pacifica</name>
    <dbReference type="NCBI Taxonomy" id="1335967"/>
    <lineage>
        <taxon>Bacteria</taxon>
        <taxon>Pseudomonadati</taxon>
        <taxon>Pseudomonadota</taxon>
        <taxon>Alphaproteobacteria</taxon>
        <taxon>Hyphomicrobiales</taxon>
        <taxon>Devosiaceae</taxon>
        <taxon>Devosia</taxon>
    </lineage>
</organism>
<evidence type="ECO:0000256" key="6">
    <source>
        <dbReference type="ARBA" id="ARBA00023136"/>
    </source>
</evidence>
<dbReference type="EMBL" id="BMZE01000003">
    <property type="protein sequence ID" value="GHA29910.1"/>
    <property type="molecule type" value="Genomic_DNA"/>
</dbReference>
<name>A0A918VVZ7_9HYPH</name>
<dbReference type="PANTHER" id="PTHR30193">
    <property type="entry name" value="ABC TRANSPORTER PERMEASE PROTEIN"/>
    <property type="match status" value="1"/>
</dbReference>
<evidence type="ECO:0000256" key="2">
    <source>
        <dbReference type="ARBA" id="ARBA00022448"/>
    </source>
</evidence>
<gene>
    <name evidence="9" type="ORF">GCM10007989_26970</name>
</gene>
<keyword evidence="5 7" id="KW-1133">Transmembrane helix</keyword>
<feature type="transmembrane region" description="Helical" evidence="7">
    <location>
        <begin position="28"/>
        <end position="47"/>
    </location>
</feature>
<evidence type="ECO:0000256" key="3">
    <source>
        <dbReference type="ARBA" id="ARBA00022475"/>
    </source>
</evidence>
<feature type="transmembrane region" description="Helical" evidence="7">
    <location>
        <begin position="173"/>
        <end position="194"/>
    </location>
</feature>
<sequence length="306" mass="33791">MSTVDHLNDERAPEGPAENRRVPRAGHFLYLVPGFLLYAAFCLWPIAQTAYFSFFRWDGITDMRWIGLRNYLELFTDPLTLTIFGHGLVMIVFYAILPVLIGLLIVAIMTRVRIRLLAIFRTVLFLPQILATVVVAVAWRWIYAYDGPINAVLELLGMGFLTRAWLGDFDTALASVGLIGTWINFGLCMVLFIGGAQKIDTQLYEAARLDGAGPVQEFLAVTLPGLRGEISIALILTVTNALRNFDIVWNTTAGGPGTETLVPSYLIYEGAFITRNVGFAAAASVVLTALILVLTASITIGLRRRY</sequence>
<dbReference type="InterPro" id="IPR035906">
    <property type="entry name" value="MetI-like_sf"/>
</dbReference>
<evidence type="ECO:0000313" key="10">
    <source>
        <dbReference type="Proteomes" id="UP000646579"/>
    </source>
</evidence>
<protein>
    <submittedName>
        <fullName evidence="9">Sugar ABC transporter permease</fullName>
    </submittedName>
</protein>
<dbReference type="AlphaFoldDB" id="A0A918VVZ7"/>
<dbReference type="PROSITE" id="PS50928">
    <property type="entry name" value="ABC_TM1"/>
    <property type="match status" value="1"/>
</dbReference>
<comment type="caution">
    <text evidence="9">The sequence shown here is derived from an EMBL/GenBank/DDBJ whole genome shotgun (WGS) entry which is preliminary data.</text>
</comment>
<evidence type="ECO:0000256" key="5">
    <source>
        <dbReference type="ARBA" id="ARBA00022989"/>
    </source>
</evidence>
<evidence type="ECO:0000256" key="7">
    <source>
        <dbReference type="RuleBase" id="RU363032"/>
    </source>
</evidence>
<dbReference type="SUPFAM" id="SSF161098">
    <property type="entry name" value="MetI-like"/>
    <property type="match status" value="1"/>
</dbReference>
<dbReference type="GO" id="GO:0005886">
    <property type="term" value="C:plasma membrane"/>
    <property type="evidence" value="ECO:0007669"/>
    <property type="project" value="UniProtKB-SubCell"/>
</dbReference>
<accession>A0A918VVZ7</accession>
<dbReference type="CDD" id="cd06261">
    <property type="entry name" value="TM_PBP2"/>
    <property type="match status" value="1"/>
</dbReference>
<keyword evidence="6 7" id="KW-0472">Membrane</keyword>
<dbReference type="GO" id="GO:0055085">
    <property type="term" value="P:transmembrane transport"/>
    <property type="evidence" value="ECO:0007669"/>
    <property type="project" value="InterPro"/>
</dbReference>
<proteinExistence type="inferred from homology"/>
<evidence type="ECO:0000313" key="9">
    <source>
        <dbReference type="EMBL" id="GHA29910.1"/>
    </source>
</evidence>